<keyword evidence="8" id="KW-0670">Pyruvate</keyword>
<dbReference type="InterPro" id="IPR017716">
    <property type="entry name" value="S-AdoMet_deCOase_pro-enz"/>
</dbReference>
<evidence type="ECO:0000256" key="4">
    <source>
        <dbReference type="ARBA" id="ARBA00023115"/>
    </source>
</evidence>
<keyword evidence="5" id="KW-0865">Zymogen</keyword>
<keyword evidence="7" id="KW-0704">Schiff base</keyword>
<dbReference type="GO" id="GO:0008295">
    <property type="term" value="P:spermidine biosynthetic process"/>
    <property type="evidence" value="ECO:0007669"/>
    <property type="project" value="InterPro"/>
</dbReference>
<dbReference type="InterPro" id="IPR016067">
    <property type="entry name" value="S-AdoMet_deCO2ase_core"/>
</dbReference>
<protein>
    <submittedName>
        <fullName evidence="9">S-adenosylmethionine decarboxylase proenzyme</fullName>
        <ecNumber evidence="9">4.1.1.50</ecNumber>
    </submittedName>
</protein>
<evidence type="ECO:0000256" key="6">
    <source>
        <dbReference type="ARBA" id="ARBA00023239"/>
    </source>
</evidence>
<name>A0A7G9YQ04_9EURY</name>
<dbReference type="NCBIfam" id="TIGR03330">
    <property type="entry name" value="SAM_DCase_Bsu"/>
    <property type="match status" value="1"/>
</dbReference>
<keyword evidence="2" id="KW-0210">Decarboxylase</keyword>
<keyword evidence="4" id="KW-0620">Polyamine biosynthesis</keyword>
<dbReference type="SUPFAM" id="SSF56276">
    <property type="entry name" value="S-adenosylmethionine decarboxylase"/>
    <property type="match status" value="1"/>
</dbReference>
<proteinExistence type="predicted"/>
<evidence type="ECO:0000313" key="9">
    <source>
        <dbReference type="EMBL" id="QNO50088.1"/>
    </source>
</evidence>
<dbReference type="GO" id="GO:0005829">
    <property type="term" value="C:cytosol"/>
    <property type="evidence" value="ECO:0007669"/>
    <property type="project" value="TreeGrafter"/>
</dbReference>
<evidence type="ECO:0000256" key="7">
    <source>
        <dbReference type="ARBA" id="ARBA00023270"/>
    </source>
</evidence>
<evidence type="ECO:0000256" key="8">
    <source>
        <dbReference type="ARBA" id="ARBA00023317"/>
    </source>
</evidence>
<gene>
    <name evidence="9" type="primary">speH</name>
    <name evidence="9" type="ORF">NEPELPOK_00039</name>
</gene>
<evidence type="ECO:0000256" key="5">
    <source>
        <dbReference type="ARBA" id="ARBA00023145"/>
    </source>
</evidence>
<sequence length="116" mass="12825">MSRMQAVIGIIRDCNLEKMEDIELIEETLGKSAKLAGLTLLKTISHKFTPQGLTAVTLLAESHIAIHTYPDENSIFVEVMSCGHEDAKMIPEYIGDALDGVVEVVLDKIIGDEQQW</sequence>
<reference evidence="9" key="1">
    <citation type="submission" date="2020-06" db="EMBL/GenBank/DDBJ databases">
        <title>Unique genomic features of the anaerobic methanotrophic archaea.</title>
        <authorList>
            <person name="Chadwick G.L."/>
            <person name="Skennerton C.T."/>
            <person name="Laso-Perez R."/>
            <person name="Leu A.O."/>
            <person name="Speth D.R."/>
            <person name="Yu H."/>
            <person name="Morgan-Lang C."/>
            <person name="Hatzenpichler R."/>
            <person name="Goudeau D."/>
            <person name="Malmstrom R."/>
            <person name="Brazelton W.J."/>
            <person name="Woyke T."/>
            <person name="Hallam S.J."/>
            <person name="Tyson G.W."/>
            <person name="Wegener G."/>
            <person name="Boetius A."/>
            <person name="Orphan V."/>
        </authorList>
    </citation>
    <scope>NUCLEOTIDE SEQUENCE</scope>
</reference>
<evidence type="ECO:0000256" key="1">
    <source>
        <dbReference type="ARBA" id="ARBA00001928"/>
    </source>
</evidence>
<dbReference type="AlphaFoldDB" id="A0A7G9YQ04"/>
<dbReference type="PANTHER" id="PTHR33866">
    <property type="entry name" value="S-ADENOSYLMETHIONINE DECARBOXYLASE PROENZYME"/>
    <property type="match status" value="1"/>
</dbReference>
<dbReference type="PANTHER" id="PTHR33866:SF2">
    <property type="entry name" value="S-ADENOSYLMETHIONINE DECARBOXYLASE PROENZYME"/>
    <property type="match status" value="1"/>
</dbReference>
<evidence type="ECO:0000256" key="3">
    <source>
        <dbReference type="ARBA" id="ARBA00022813"/>
    </source>
</evidence>
<dbReference type="GO" id="GO:0004014">
    <property type="term" value="F:adenosylmethionine decarboxylase activity"/>
    <property type="evidence" value="ECO:0007669"/>
    <property type="project" value="UniProtKB-EC"/>
</dbReference>
<dbReference type="Pfam" id="PF02675">
    <property type="entry name" value="AdoMet_dc"/>
    <property type="match status" value="1"/>
</dbReference>
<keyword evidence="3" id="KW-0068">Autocatalytic cleavage</keyword>
<organism evidence="9">
    <name type="scientific">Candidatus Methanogaster sp. ANME-2c ERB4</name>
    <dbReference type="NCBI Taxonomy" id="2759911"/>
    <lineage>
        <taxon>Archaea</taxon>
        <taxon>Methanobacteriati</taxon>
        <taxon>Methanobacteriota</taxon>
        <taxon>Stenosarchaea group</taxon>
        <taxon>Methanomicrobia</taxon>
        <taxon>Methanosarcinales</taxon>
        <taxon>ANME-2 cluster</taxon>
        <taxon>Candidatus Methanogasteraceae</taxon>
        <taxon>Candidatus Methanogaster</taxon>
    </lineage>
</organism>
<dbReference type="Gene3D" id="3.60.90.10">
    <property type="entry name" value="S-adenosylmethionine decarboxylase"/>
    <property type="match status" value="1"/>
</dbReference>
<comment type="cofactor">
    <cofactor evidence="1">
        <name>pyruvate</name>
        <dbReference type="ChEBI" id="CHEBI:15361"/>
    </cofactor>
</comment>
<dbReference type="InterPro" id="IPR003826">
    <property type="entry name" value="AdoMetDC_fam_prok"/>
</dbReference>
<dbReference type="EC" id="4.1.1.50" evidence="9"/>
<evidence type="ECO:0000256" key="2">
    <source>
        <dbReference type="ARBA" id="ARBA00022793"/>
    </source>
</evidence>
<accession>A0A7G9YQ04</accession>
<keyword evidence="6 9" id="KW-0456">Lyase</keyword>
<dbReference type="EMBL" id="MT631404">
    <property type="protein sequence ID" value="QNO50088.1"/>
    <property type="molecule type" value="Genomic_DNA"/>
</dbReference>